<dbReference type="SUPFAM" id="SSF50729">
    <property type="entry name" value="PH domain-like"/>
    <property type="match status" value="1"/>
</dbReference>
<feature type="compositionally biased region" description="Acidic residues" evidence="1">
    <location>
        <begin position="172"/>
        <end position="185"/>
    </location>
</feature>
<dbReference type="PANTHER" id="PTHR46007">
    <property type="entry name" value="MEDIATOR OF RNA POLYMERASE II TRANSCRIPTION SUBUNIT 12"/>
    <property type="match status" value="1"/>
</dbReference>
<evidence type="ECO:0000313" key="3">
    <source>
        <dbReference type="EMBL" id="KAF9550823.1"/>
    </source>
</evidence>
<organism evidence="3 4">
    <name type="scientific">Mortierella hygrophila</name>
    <dbReference type="NCBI Taxonomy" id="979708"/>
    <lineage>
        <taxon>Eukaryota</taxon>
        <taxon>Fungi</taxon>
        <taxon>Fungi incertae sedis</taxon>
        <taxon>Mucoromycota</taxon>
        <taxon>Mortierellomycotina</taxon>
        <taxon>Mortierellomycetes</taxon>
        <taxon>Mortierellales</taxon>
        <taxon>Mortierellaceae</taxon>
        <taxon>Mortierella</taxon>
    </lineage>
</organism>
<feature type="compositionally biased region" description="Basic residues" evidence="1">
    <location>
        <begin position="228"/>
        <end position="241"/>
    </location>
</feature>
<feature type="region of interest" description="Disordered" evidence="1">
    <location>
        <begin position="732"/>
        <end position="811"/>
    </location>
</feature>
<feature type="compositionally biased region" description="Pro residues" evidence="1">
    <location>
        <begin position="693"/>
        <end position="703"/>
    </location>
</feature>
<feature type="region of interest" description="Disordered" evidence="1">
    <location>
        <begin position="559"/>
        <end position="600"/>
    </location>
</feature>
<feature type="region of interest" description="Disordered" evidence="1">
    <location>
        <begin position="687"/>
        <end position="711"/>
    </location>
</feature>
<dbReference type="EMBL" id="JAAAXW010000008">
    <property type="protein sequence ID" value="KAF9550823.1"/>
    <property type="molecule type" value="Genomic_DNA"/>
</dbReference>
<feature type="compositionally biased region" description="Polar residues" evidence="1">
    <location>
        <begin position="214"/>
        <end position="225"/>
    </location>
</feature>
<evidence type="ECO:0000313" key="4">
    <source>
        <dbReference type="Proteomes" id="UP000723463"/>
    </source>
</evidence>
<feature type="region of interest" description="Disordered" evidence="1">
    <location>
        <begin position="166"/>
        <end position="188"/>
    </location>
</feature>
<dbReference type="InterPro" id="IPR051647">
    <property type="entry name" value="Mediator_comp_sub12"/>
</dbReference>
<feature type="compositionally biased region" description="Low complexity" evidence="1">
    <location>
        <begin position="732"/>
        <end position="745"/>
    </location>
</feature>
<feature type="region of interest" description="Disordered" evidence="1">
    <location>
        <begin position="214"/>
        <end position="328"/>
    </location>
</feature>
<feature type="compositionally biased region" description="Basic and acidic residues" evidence="1">
    <location>
        <begin position="296"/>
        <end position="305"/>
    </location>
</feature>
<dbReference type="PANTHER" id="PTHR46007:SF8">
    <property type="entry name" value="C2H2-TYPE DOMAIN-CONTAINING PROTEIN"/>
    <property type="match status" value="1"/>
</dbReference>
<dbReference type="Proteomes" id="UP000723463">
    <property type="component" value="Unassembled WGS sequence"/>
</dbReference>
<dbReference type="InterPro" id="IPR001849">
    <property type="entry name" value="PH_domain"/>
</dbReference>
<feature type="domain" description="PH" evidence="2">
    <location>
        <begin position="27"/>
        <end position="157"/>
    </location>
</feature>
<dbReference type="PROSITE" id="PS50003">
    <property type="entry name" value="PH_DOMAIN"/>
    <property type="match status" value="1"/>
</dbReference>
<name>A0A9P6FHC1_9FUNG</name>
<feature type="compositionally biased region" description="Low complexity" evidence="1">
    <location>
        <begin position="571"/>
        <end position="589"/>
    </location>
</feature>
<feature type="region of interest" description="Disordered" evidence="1">
    <location>
        <begin position="1"/>
        <end position="25"/>
    </location>
</feature>
<keyword evidence="4" id="KW-1185">Reference proteome</keyword>
<reference evidence="3" key="1">
    <citation type="journal article" date="2020" name="Fungal Divers.">
        <title>Resolving the Mortierellaceae phylogeny through synthesis of multi-gene phylogenetics and phylogenomics.</title>
        <authorList>
            <person name="Vandepol N."/>
            <person name="Liber J."/>
            <person name="Desiro A."/>
            <person name="Na H."/>
            <person name="Kennedy M."/>
            <person name="Barry K."/>
            <person name="Grigoriev I.V."/>
            <person name="Miller A.N."/>
            <person name="O'Donnell K."/>
            <person name="Stajich J.E."/>
            <person name="Bonito G."/>
        </authorList>
    </citation>
    <scope>NUCLEOTIDE SEQUENCE</scope>
    <source>
        <strain evidence="3">NRRL 2591</strain>
    </source>
</reference>
<evidence type="ECO:0000256" key="1">
    <source>
        <dbReference type="SAM" id="MobiDB-lite"/>
    </source>
</evidence>
<dbReference type="AlphaFoldDB" id="A0A9P6FHC1"/>
<feature type="compositionally biased region" description="Low complexity" evidence="1">
    <location>
        <begin position="314"/>
        <end position="328"/>
    </location>
</feature>
<proteinExistence type="predicted"/>
<feature type="compositionally biased region" description="Polar residues" evidence="1">
    <location>
        <begin position="764"/>
        <end position="779"/>
    </location>
</feature>
<gene>
    <name evidence="3" type="ORF">EC957_011370</name>
</gene>
<evidence type="ECO:0000259" key="2">
    <source>
        <dbReference type="PROSITE" id="PS50003"/>
    </source>
</evidence>
<dbReference type="GO" id="GO:0016592">
    <property type="term" value="C:mediator complex"/>
    <property type="evidence" value="ECO:0007669"/>
    <property type="project" value="TreeGrafter"/>
</dbReference>
<feature type="compositionally biased region" description="Acidic residues" evidence="1">
    <location>
        <begin position="801"/>
        <end position="811"/>
    </location>
</feature>
<accession>A0A9P6FHC1</accession>
<dbReference type="GO" id="GO:0003713">
    <property type="term" value="F:transcription coactivator activity"/>
    <property type="evidence" value="ECO:0007669"/>
    <property type="project" value="TreeGrafter"/>
</dbReference>
<protein>
    <recommendedName>
        <fullName evidence="2">PH domain-containing protein</fullName>
    </recommendedName>
</protein>
<comment type="caution">
    <text evidence="3">The sequence shown here is derived from an EMBL/GenBank/DDBJ whole genome shotgun (WGS) entry which is preliminary data.</text>
</comment>
<dbReference type="GO" id="GO:0045944">
    <property type="term" value="P:positive regulation of transcription by RNA polymerase II"/>
    <property type="evidence" value="ECO:0007669"/>
    <property type="project" value="TreeGrafter"/>
</dbReference>
<sequence>MPAALPKSDRLAQRGPRPGQDSGSLPCPLYNGHLLKLGSNDRWQSRLFTFDGSVLICVGKKPKARVIMTYDPYVSSPFQSPSCHPRPLNPNTKWYIEIASITAIKLLPVTKIHKCFPYSDTSKELSIQTNDGRSMTLRASKDVELERWYFVLSKVWELQHKPEHPVAAGVAAEEEEEKEDAEAADDATTPCATRHLAAHQQSAQLFQRYLQKQYQHQESAESPQKSLPFRHHLRPQQKKKPRESVLPYEIPPPPRVSAFLPQGFEWSLPEQGDEDDLPIGYNNAHGGYPDTQSASEEQRDRRPMERQTSWGHHPQQQRQQQQTQQQGLQPLQFQGSTLMVVPGNRHSGEVLHTTASAEMYHQRFVCPAASSMEPRKAVIIDNWRRSLHQPLLVDDTTLPHVDDSAAVGVSQQQQQQQQQQMRARATDQDLADLVLMDSRDMETALKRSSILGLDMAACNNTESGGLHSATIVPSPITDLTLTHRANSAHEDYSYTKNEVFAHVYQDNHYHHQAQDQIVRRLSIIAGNKRSSTMAKEEDERPLGLLQSNRYSRWLNTQLSSEDGASNAPREQQPQPTGTLTTTTTHQLLPSEPITPERTPAKNSSALNQLISLAPAAHLDSNSNLCYLPVAPIPSSASSSKIERAPFSVHVPIRQLRRCPSIPPSSVNITINKFKKYIPIDTTPYTTISSSLPHHPPPRPPRPPSVGLNSLADPDELSSAFLRAPFSINIDNRLNNNNINDPSQSNPSPPLPPPSNYTRKHSHNRLSLTRSISAKSTQALQQQQQQQQDYPVYPYQTAPLPLDDDDDEDEDEPLALTLSRQQSFRQRQTLSHMMQQQQQQQPPMPAAYKGILSTSVSISQLPVSHLQCYKQVTPAASSESVSYY</sequence>